<sequence length="116" mass="12643">MAPLRWIPRDGGLWLDLSSGGEGEGTWLAVLPHAEPGYWRPVCVLVPGEEEREIGDGVSSRELAQDTVVKYAIQVIAALHGVSPAHREPEEDAPWPRRTLGRLWALLEATARGEGG</sequence>
<dbReference type="HOGENOM" id="CLU_2091688_0_0_7"/>
<name>B8JGB6_ANAD2</name>
<keyword evidence="2" id="KW-1185">Reference proteome</keyword>
<reference evidence="1" key="1">
    <citation type="submission" date="2009-01" db="EMBL/GenBank/DDBJ databases">
        <title>Complete sequence of Anaeromyxobacter dehalogenans 2CP-1.</title>
        <authorList>
            <consortium name="US DOE Joint Genome Institute"/>
            <person name="Lucas S."/>
            <person name="Copeland A."/>
            <person name="Lapidus A."/>
            <person name="Glavina del Rio T."/>
            <person name="Dalin E."/>
            <person name="Tice H."/>
            <person name="Bruce D."/>
            <person name="Goodwin L."/>
            <person name="Pitluck S."/>
            <person name="Saunders E."/>
            <person name="Brettin T."/>
            <person name="Detter J.C."/>
            <person name="Han C."/>
            <person name="Larimer F."/>
            <person name="Land M."/>
            <person name="Hauser L."/>
            <person name="Kyrpides N."/>
            <person name="Ovchinnikova G."/>
            <person name="Beliaev A.S."/>
            <person name="Richardson P."/>
        </authorList>
    </citation>
    <scope>NUCLEOTIDE SEQUENCE</scope>
    <source>
        <strain evidence="1">2CP-1</strain>
    </source>
</reference>
<dbReference type="Proteomes" id="UP000007089">
    <property type="component" value="Chromosome"/>
</dbReference>
<dbReference type="AlphaFoldDB" id="B8JGB6"/>
<organism evidence="1 2">
    <name type="scientific">Anaeromyxobacter dehalogenans (strain ATCC BAA-258 / DSM 21875 / 2CP-1)</name>
    <dbReference type="NCBI Taxonomy" id="455488"/>
    <lineage>
        <taxon>Bacteria</taxon>
        <taxon>Pseudomonadati</taxon>
        <taxon>Myxococcota</taxon>
        <taxon>Myxococcia</taxon>
        <taxon>Myxococcales</taxon>
        <taxon>Cystobacterineae</taxon>
        <taxon>Anaeromyxobacteraceae</taxon>
        <taxon>Anaeromyxobacter</taxon>
    </lineage>
</organism>
<dbReference type="RefSeq" id="WP_012634237.1">
    <property type="nucleotide sequence ID" value="NC_011891.1"/>
</dbReference>
<gene>
    <name evidence="1" type="ordered locus">A2cp1_3184</name>
</gene>
<protein>
    <submittedName>
        <fullName evidence="1">Uncharacterized protein</fullName>
    </submittedName>
</protein>
<proteinExistence type="predicted"/>
<dbReference type="KEGG" id="acp:A2cp1_3184"/>
<evidence type="ECO:0000313" key="2">
    <source>
        <dbReference type="Proteomes" id="UP000007089"/>
    </source>
</evidence>
<evidence type="ECO:0000313" key="1">
    <source>
        <dbReference type="EMBL" id="ACL66519.1"/>
    </source>
</evidence>
<dbReference type="EMBL" id="CP001359">
    <property type="protein sequence ID" value="ACL66519.1"/>
    <property type="molecule type" value="Genomic_DNA"/>
</dbReference>
<accession>B8JGB6</accession>